<accession>A0A1W2GII2</accession>
<reference evidence="2 3" key="1">
    <citation type="submission" date="2017-04" db="EMBL/GenBank/DDBJ databases">
        <authorList>
            <person name="Afonso C.L."/>
            <person name="Miller P.J."/>
            <person name="Scott M.A."/>
            <person name="Spackman E."/>
            <person name="Goraichik I."/>
            <person name="Dimitrov K.M."/>
            <person name="Suarez D.L."/>
            <person name="Swayne D.E."/>
        </authorList>
    </citation>
    <scope>NUCLEOTIDE SEQUENCE [LARGE SCALE GENOMIC DNA]</scope>
    <source>
        <strain evidence="2 3">DSM 26133</strain>
    </source>
</reference>
<dbReference type="EMBL" id="FWYF01000003">
    <property type="protein sequence ID" value="SMD36473.1"/>
    <property type="molecule type" value="Genomic_DNA"/>
</dbReference>
<keyword evidence="2" id="KW-0808">Transferase</keyword>
<dbReference type="PANTHER" id="PTHR22916">
    <property type="entry name" value="GLYCOSYLTRANSFERASE"/>
    <property type="match status" value="1"/>
</dbReference>
<dbReference type="SUPFAM" id="SSF53448">
    <property type="entry name" value="Nucleotide-diphospho-sugar transferases"/>
    <property type="match status" value="1"/>
</dbReference>
<dbReference type="GO" id="GO:0016758">
    <property type="term" value="F:hexosyltransferase activity"/>
    <property type="evidence" value="ECO:0007669"/>
    <property type="project" value="UniProtKB-ARBA"/>
</dbReference>
<name>A0A1W2GII2_REIFA</name>
<dbReference type="STRING" id="692418.SAMN04488029_2913"/>
<dbReference type="AlphaFoldDB" id="A0A1W2GII2"/>
<dbReference type="OrthoDB" id="6307329at2"/>
<evidence type="ECO:0000313" key="2">
    <source>
        <dbReference type="EMBL" id="SMD36473.1"/>
    </source>
</evidence>
<protein>
    <submittedName>
        <fullName evidence="2">Glycosyltransferase involved in cell wall bisynthesis</fullName>
    </submittedName>
</protein>
<keyword evidence="3" id="KW-1185">Reference proteome</keyword>
<evidence type="ECO:0000259" key="1">
    <source>
        <dbReference type="Pfam" id="PF00535"/>
    </source>
</evidence>
<dbReference type="RefSeq" id="WP_084373562.1">
    <property type="nucleotide sequence ID" value="NZ_FWYF01000003.1"/>
</dbReference>
<organism evidence="2 3">
    <name type="scientific">Reichenbachiella faecimaris</name>
    <dbReference type="NCBI Taxonomy" id="692418"/>
    <lineage>
        <taxon>Bacteria</taxon>
        <taxon>Pseudomonadati</taxon>
        <taxon>Bacteroidota</taxon>
        <taxon>Cytophagia</taxon>
        <taxon>Cytophagales</taxon>
        <taxon>Reichenbachiellaceae</taxon>
        <taxon>Reichenbachiella</taxon>
    </lineage>
</organism>
<dbReference type="InterPro" id="IPR029044">
    <property type="entry name" value="Nucleotide-diphossugar_trans"/>
</dbReference>
<gene>
    <name evidence="2" type="ORF">SAMN04488029_2913</name>
</gene>
<dbReference type="InterPro" id="IPR001173">
    <property type="entry name" value="Glyco_trans_2-like"/>
</dbReference>
<dbReference type="PANTHER" id="PTHR22916:SF3">
    <property type="entry name" value="UDP-GLCNAC:BETAGAL BETA-1,3-N-ACETYLGLUCOSAMINYLTRANSFERASE-LIKE PROTEIN 1"/>
    <property type="match status" value="1"/>
</dbReference>
<dbReference type="Pfam" id="PF00535">
    <property type="entry name" value="Glycos_transf_2"/>
    <property type="match status" value="1"/>
</dbReference>
<feature type="domain" description="Glycosyltransferase 2-like" evidence="1">
    <location>
        <begin position="8"/>
        <end position="116"/>
    </location>
</feature>
<dbReference type="Gene3D" id="3.90.550.10">
    <property type="entry name" value="Spore Coat Polysaccharide Biosynthesis Protein SpsA, Chain A"/>
    <property type="match status" value="1"/>
</dbReference>
<dbReference type="Proteomes" id="UP000192472">
    <property type="component" value="Unassembled WGS sequence"/>
</dbReference>
<sequence length="314" mass="35715">MNDRPLVSIITPAYNAGKYIHETINSVLSQTYSAWEHIIVDDGSSDNTEAVVKKFEDDRIILISQCNSGMGAARNKAISASKGVYLTFIDADDCWLPNKLNEQVQLLENSDIGLTFSGGYYFDLIERPITIPKIDDLGHNLTSSLVLKNIISIPSVMLRTNLLRKIGGFDSDPSLGIVADYELWIRICQLNVRIVSTPELNLFKYRIHEGQSTYEDKLLNTTLSVVRMLDKLKKEKLISENQFVAGCCSHFRMLLDQELLRTKDQDLEMVFSALESYTFVKRKITIIHTLSRLNRRLAHFLSWRLLKVSSAYDS</sequence>
<evidence type="ECO:0000313" key="3">
    <source>
        <dbReference type="Proteomes" id="UP000192472"/>
    </source>
</evidence>
<proteinExistence type="predicted"/>